<name>J4G243_9APHY</name>
<dbReference type="PROSITE" id="PS50097">
    <property type="entry name" value="BTB"/>
    <property type="match status" value="1"/>
</dbReference>
<evidence type="ECO:0000313" key="2">
    <source>
        <dbReference type="EMBL" id="CCM00598.1"/>
    </source>
</evidence>
<dbReference type="GeneID" id="24095509"/>
<dbReference type="RefSeq" id="XP_012179881.1">
    <property type="nucleotide sequence ID" value="XM_012324491.1"/>
</dbReference>
<sequence length="358" mass="39463">MVASAKRINSYEESTSSLTEMTDDLNAELKASSPTNSDFLPSNDVWYYDGGILLVAENTAFRVHGAVIAEQCEVFRDMFSVPQSPTADAAQAETRDGCRVLRLQDSAADLKHFLKSIYDISYFLPGVTTKFPIVASVLRLSTKYNAPVLRQRAINLIATAYPSSCAAWDARSTKRLVPPFEDEHFAYIELAIKTDVRVILPSVYYALTRLPLAKALGGLRSLAVSPADQWDVCTNFLVGRELTTQAELMHVVKFLKTDFSRPGCKDSRHCGNMLHVAAFHTLNHVADTVPYHHQWCGGKLEEGVTTIGLCASCNLTVKDTINSGREKVWEVLPASFGLGDWETLKAVDGVDVQEIGPQ</sequence>
<reference evidence="2 3" key="1">
    <citation type="journal article" date="2012" name="Appl. Environ. Microbiol.">
        <title>Short-read sequencing for genomic analysis of the brown rot fungus Fibroporia radiculosa.</title>
        <authorList>
            <person name="Tang J.D."/>
            <person name="Perkins A.D."/>
            <person name="Sonstegard T.S."/>
            <person name="Schroeder S.G."/>
            <person name="Burgess S.C."/>
            <person name="Diehl S.V."/>
        </authorList>
    </citation>
    <scope>NUCLEOTIDE SEQUENCE [LARGE SCALE GENOMIC DNA]</scope>
    <source>
        <strain evidence="2 3">TFFH 294</strain>
    </source>
</reference>
<gene>
    <name evidence="2" type="ORF">FIBRA_02634</name>
</gene>
<dbReference type="STRING" id="599839.J4G243"/>
<dbReference type="SUPFAM" id="SSF54695">
    <property type="entry name" value="POZ domain"/>
    <property type="match status" value="1"/>
</dbReference>
<dbReference type="Gene3D" id="3.30.710.10">
    <property type="entry name" value="Potassium Channel Kv1.1, Chain A"/>
    <property type="match status" value="1"/>
</dbReference>
<feature type="domain" description="BTB" evidence="1">
    <location>
        <begin position="50"/>
        <end position="126"/>
    </location>
</feature>
<dbReference type="Proteomes" id="UP000006352">
    <property type="component" value="Unassembled WGS sequence"/>
</dbReference>
<proteinExistence type="predicted"/>
<dbReference type="InterPro" id="IPR011333">
    <property type="entry name" value="SKP1/BTB/POZ_sf"/>
</dbReference>
<evidence type="ECO:0000313" key="3">
    <source>
        <dbReference type="Proteomes" id="UP000006352"/>
    </source>
</evidence>
<organism evidence="2 3">
    <name type="scientific">Fibroporia radiculosa</name>
    <dbReference type="NCBI Taxonomy" id="599839"/>
    <lineage>
        <taxon>Eukaryota</taxon>
        <taxon>Fungi</taxon>
        <taxon>Dikarya</taxon>
        <taxon>Basidiomycota</taxon>
        <taxon>Agaricomycotina</taxon>
        <taxon>Agaricomycetes</taxon>
        <taxon>Polyporales</taxon>
        <taxon>Fibroporiaceae</taxon>
        <taxon>Fibroporia</taxon>
    </lineage>
</organism>
<dbReference type="OrthoDB" id="3893071at2759"/>
<dbReference type="InterPro" id="IPR000210">
    <property type="entry name" value="BTB/POZ_dom"/>
</dbReference>
<dbReference type="HOGENOM" id="CLU_033082_1_2_1"/>
<dbReference type="InParanoid" id="J4G243"/>
<evidence type="ECO:0000259" key="1">
    <source>
        <dbReference type="PROSITE" id="PS50097"/>
    </source>
</evidence>
<protein>
    <recommendedName>
        <fullName evidence="1">BTB domain-containing protein</fullName>
    </recommendedName>
</protein>
<accession>J4G243</accession>
<dbReference type="CDD" id="cd18186">
    <property type="entry name" value="BTB_POZ_ZBTB_KLHL-like"/>
    <property type="match status" value="1"/>
</dbReference>
<keyword evidence="3" id="KW-1185">Reference proteome</keyword>
<dbReference type="AlphaFoldDB" id="J4G243"/>
<dbReference type="EMBL" id="HE796993">
    <property type="protein sequence ID" value="CCM00598.1"/>
    <property type="molecule type" value="Genomic_DNA"/>
</dbReference>